<gene>
    <name evidence="1" type="ORF">BGTH12_LOCUS6852</name>
</gene>
<name>A0A9W4GHB1_BLUGR</name>
<protein>
    <submittedName>
        <fullName evidence="1">BgTH12-00985</fullName>
    </submittedName>
</protein>
<dbReference type="EMBL" id="CAJHIT010000009">
    <property type="protein sequence ID" value="CAD6505494.1"/>
    <property type="molecule type" value="Genomic_DNA"/>
</dbReference>
<comment type="caution">
    <text evidence="1">The sequence shown here is derived from an EMBL/GenBank/DDBJ whole genome shotgun (WGS) entry which is preliminary data.</text>
</comment>
<reference evidence="1" key="1">
    <citation type="submission" date="2020-10" db="EMBL/GenBank/DDBJ databases">
        <authorList>
            <person name="Muller C M."/>
        </authorList>
    </citation>
    <scope>NUCLEOTIDE SEQUENCE</scope>
    <source>
        <strain evidence="1">THUN-12</strain>
    </source>
</reference>
<dbReference type="Proteomes" id="UP000683417">
    <property type="component" value="Unassembled WGS sequence"/>
</dbReference>
<evidence type="ECO:0000313" key="1">
    <source>
        <dbReference type="EMBL" id="CAD6505494.1"/>
    </source>
</evidence>
<organism evidence="1 2">
    <name type="scientific">Blumeria graminis f. sp. triticale</name>
    <dbReference type="NCBI Taxonomy" id="1689686"/>
    <lineage>
        <taxon>Eukaryota</taxon>
        <taxon>Fungi</taxon>
        <taxon>Dikarya</taxon>
        <taxon>Ascomycota</taxon>
        <taxon>Pezizomycotina</taxon>
        <taxon>Leotiomycetes</taxon>
        <taxon>Erysiphales</taxon>
        <taxon>Erysiphaceae</taxon>
        <taxon>Blumeria</taxon>
    </lineage>
</organism>
<dbReference type="AlphaFoldDB" id="A0A9W4GHB1"/>
<accession>A0A9W4GHB1</accession>
<evidence type="ECO:0000313" key="2">
    <source>
        <dbReference type="Proteomes" id="UP000683417"/>
    </source>
</evidence>
<sequence length="345" mass="39757">MVCVVAFILYAGQYSSELNRLVFAVNHYSHPNYGVFKLPPDGQFPVPKDRSVFMSNTLVDREGTFIQMYCSHRWNDYRIIGKISDELIDITNDAVASFETSRNTADSCLVQILRKRNMMGKFNLLSPGSSKIYWSNFYSRDCTPKVLANLAFRGKLVVKGKYKNFIPSGLKASIAIEIDKKIALEDLIYRGKIFMDDYGAPMQRVLTWYQGHIHIFERTSSNSWMPFTTLGTESKNGDLIYDYMLHNFKTFSLFHLYFDKYLWGSRNSFFLQNPNSEESDYLDNVDSQRSIAQENIGFGSLNCLRPMSIGGYISGREPNRSEEDVMPDVWGLEFYVPNREPESIL</sequence>
<proteinExistence type="predicted"/>